<dbReference type="SUPFAM" id="SSF81301">
    <property type="entry name" value="Nucleotidyltransferase"/>
    <property type="match status" value="1"/>
</dbReference>
<evidence type="ECO:0000313" key="1">
    <source>
        <dbReference type="EMBL" id="MCZ4279765.1"/>
    </source>
</evidence>
<proteinExistence type="predicted"/>
<evidence type="ECO:0000313" key="2">
    <source>
        <dbReference type="Proteomes" id="UP001069802"/>
    </source>
</evidence>
<protein>
    <submittedName>
        <fullName evidence="1">GrpB family protein</fullName>
    </submittedName>
</protein>
<name>A0ABT4LFQ2_9PROT</name>
<dbReference type="Pfam" id="PF04229">
    <property type="entry name" value="GrpB"/>
    <property type="match status" value="1"/>
</dbReference>
<dbReference type="Gene3D" id="3.30.460.10">
    <property type="entry name" value="Beta Polymerase, domain 2"/>
    <property type="match status" value="1"/>
</dbReference>
<sequence length="176" mass="19839">MSGPEKSIVVVDYDPKWPETFFHLKLRLEALLGCTVQEIVHIGSTAIPGLCAKPKIDVDVVLGAEKHIPQAIDVMKAAGYNFHGNKYNDGMWAFTTGRGSRGERVYLCAPENATHDKRLLFRDYLRAHPEEARRYGLLKRKLASETLHDWDYYTGGKGAFVTEIIHRAMAERVKPA</sequence>
<dbReference type="InterPro" id="IPR007344">
    <property type="entry name" value="GrpB/CoaE"/>
</dbReference>
<dbReference type="RefSeq" id="WP_269421962.1">
    <property type="nucleotide sequence ID" value="NZ_JAPWGY010000001.1"/>
</dbReference>
<organism evidence="1 2">
    <name type="scientific">Kiloniella laminariae</name>
    <dbReference type="NCBI Taxonomy" id="454162"/>
    <lineage>
        <taxon>Bacteria</taxon>
        <taxon>Pseudomonadati</taxon>
        <taxon>Pseudomonadota</taxon>
        <taxon>Alphaproteobacteria</taxon>
        <taxon>Rhodospirillales</taxon>
        <taxon>Kiloniellaceae</taxon>
        <taxon>Kiloniella</taxon>
    </lineage>
</organism>
<dbReference type="PANTHER" id="PTHR34822:SF1">
    <property type="entry name" value="GRPB FAMILY PROTEIN"/>
    <property type="match status" value="1"/>
</dbReference>
<dbReference type="PANTHER" id="PTHR34822">
    <property type="entry name" value="GRPB DOMAIN PROTEIN (AFU_ORTHOLOGUE AFUA_1G01530)"/>
    <property type="match status" value="1"/>
</dbReference>
<gene>
    <name evidence="1" type="ORF">O4H49_03175</name>
</gene>
<keyword evidence="2" id="KW-1185">Reference proteome</keyword>
<dbReference type="InterPro" id="IPR043519">
    <property type="entry name" value="NT_sf"/>
</dbReference>
<dbReference type="EMBL" id="JAPWGY010000001">
    <property type="protein sequence ID" value="MCZ4279765.1"/>
    <property type="molecule type" value="Genomic_DNA"/>
</dbReference>
<dbReference type="Proteomes" id="UP001069802">
    <property type="component" value="Unassembled WGS sequence"/>
</dbReference>
<accession>A0ABT4LFQ2</accession>
<comment type="caution">
    <text evidence="1">The sequence shown here is derived from an EMBL/GenBank/DDBJ whole genome shotgun (WGS) entry which is preliminary data.</text>
</comment>
<reference evidence="1" key="1">
    <citation type="submission" date="2022-12" db="EMBL/GenBank/DDBJ databases">
        <title>Bacterial isolates from different developmental stages of Nematostella vectensis.</title>
        <authorList>
            <person name="Fraune S."/>
        </authorList>
    </citation>
    <scope>NUCLEOTIDE SEQUENCE</scope>
    <source>
        <strain evidence="1">G21630-S1</strain>
    </source>
</reference>